<organism evidence="6 7">
    <name type="scientific">Acuticoccus sediminis</name>
    <dbReference type="NCBI Taxonomy" id="2184697"/>
    <lineage>
        <taxon>Bacteria</taxon>
        <taxon>Pseudomonadati</taxon>
        <taxon>Pseudomonadota</taxon>
        <taxon>Alphaproteobacteria</taxon>
        <taxon>Hyphomicrobiales</taxon>
        <taxon>Amorphaceae</taxon>
        <taxon>Acuticoccus</taxon>
    </lineage>
</organism>
<keyword evidence="4" id="KW-0804">Transcription</keyword>
<dbReference type="PANTHER" id="PTHR30346:SF0">
    <property type="entry name" value="HCA OPERON TRANSCRIPTIONAL ACTIVATOR HCAR"/>
    <property type="match status" value="1"/>
</dbReference>
<evidence type="ECO:0000259" key="5">
    <source>
        <dbReference type="PROSITE" id="PS50931"/>
    </source>
</evidence>
<evidence type="ECO:0000256" key="4">
    <source>
        <dbReference type="ARBA" id="ARBA00023163"/>
    </source>
</evidence>
<evidence type="ECO:0000256" key="3">
    <source>
        <dbReference type="ARBA" id="ARBA00023125"/>
    </source>
</evidence>
<keyword evidence="3" id="KW-0238">DNA-binding</keyword>
<dbReference type="PANTHER" id="PTHR30346">
    <property type="entry name" value="TRANSCRIPTIONAL DUAL REGULATOR HCAR-RELATED"/>
    <property type="match status" value="1"/>
</dbReference>
<comment type="similarity">
    <text evidence="1">Belongs to the LysR transcriptional regulatory family.</text>
</comment>
<gene>
    <name evidence="6" type="ORF">DLJ53_32570</name>
</gene>
<name>A0A8B2NFN2_9HYPH</name>
<dbReference type="InterPro" id="IPR036390">
    <property type="entry name" value="WH_DNA-bd_sf"/>
</dbReference>
<dbReference type="SUPFAM" id="SSF46785">
    <property type="entry name" value="Winged helix' DNA-binding domain"/>
    <property type="match status" value="1"/>
</dbReference>
<proteinExistence type="inferred from homology"/>
<dbReference type="GO" id="GO:0032993">
    <property type="term" value="C:protein-DNA complex"/>
    <property type="evidence" value="ECO:0007669"/>
    <property type="project" value="TreeGrafter"/>
</dbReference>
<evidence type="ECO:0000313" key="6">
    <source>
        <dbReference type="EMBL" id="RAH96385.1"/>
    </source>
</evidence>
<dbReference type="Pfam" id="PF00126">
    <property type="entry name" value="HTH_1"/>
    <property type="match status" value="1"/>
</dbReference>
<accession>A0A8B2NFN2</accession>
<dbReference type="FunFam" id="1.10.10.10:FF:000001">
    <property type="entry name" value="LysR family transcriptional regulator"/>
    <property type="match status" value="1"/>
</dbReference>
<dbReference type="SUPFAM" id="SSF53850">
    <property type="entry name" value="Periplasmic binding protein-like II"/>
    <property type="match status" value="1"/>
</dbReference>
<dbReference type="Gene3D" id="3.40.190.10">
    <property type="entry name" value="Periplasmic binding protein-like II"/>
    <property type="match status" value="2"/>
</dbReference>
<dbReference type="AlphaFoldDB" id="A0A8B2NFN2"/>
<dbReference type="GO" id="GO:0003700">
    <property type="term" value="F:DNA-binding transcription factor activity"/>
    <property type="evidence" value="ECO:0007669"/>
    <property type="project" value="InterPro"/>
</dbReference>
<dbReference type="InterPro" id="IPR036388">
    <property type="entry name" value="WH-like_DNA-bd_sf"/>
</dbReference>
<dbReference type="PRINTS" id="PR00039">
    <property type="entry name" value="HTHLYSR"/>
</dbReference>
<dbReference type="Pfam" id="PF03466">
    <property type="entry name" value="LysR_substrate"/>
    <property type="match status" value="1"/>
</dbReference>
<dbReference type="InterPro" id="IPR005119">
    <property type="entry name" value="LysR_subst-bd"/>
</dbReference>
<reference evidence="6 7" key="1">
    <citation type="submission" date="2018-05" db="EMBL/GenBank/DDBJ databases">
        <title>Acuticoccus sediminis sp. nov., isolated from deep-sea sediment of Indian Ocean.</title>
        <authorList>
            <person name="Liu X."/>
            <person name="Lai Q."/>
            <person name="Du Y."/>
            <person name="Sun F."/>
            <person name="Zhang X."/>
            <person name="Wang S."/>
            <person name="Shao Z."/>
        </authorList>
    </citation>
    <scope>NUCLEOTIDE SEQUENCE [LARGE SCALE GENOMIC DNA]</scope>
    <source>
        <strain evidence="6 7">PTG4-2</strain>
    </source>
</reference>
<dbReference type="InterPro" id="IPR000847">
    <property type="entry name" value="LysR_HTH_N"/>
</dbReference>
<dbReference type="Gene3D" id="1.10.10.10">
    <property type="entry name" value="Winged helix-like DNA-binding domain superfamily/Winged helix DNA-binding domain"/>
    <property type="match status" value="1"/>
</dbReference>
<comment type="caution">
    <text evidence="6">The sequence shown here is derived from an EMBL/GenBank/DDBJ whole genome shotgun (WGS) entry which is preliminary data.</text>
</comment>
<dbReference type="Proteomes" id="UP000249590">
    <property type="component" value="Unassembled WGS sequence"/>
</dbReference>
<dbReference type="OrthoDB" id="155872at2"/>
<evidence type="ECO:0000256" key="2">
    <source>
        <dbReference type="ARBA" id="ARBA00023015"/>
    </source>
</evidence>
<sequence>MELRHLRYFVAVAEEGVLTSAAEKRLHVAQPSLSRQLRDLEREVGTPLFIRSARGMELTPAGKAFLEPARIALKEAGEAVAAARRAAKPGKHRFSVAFLAGQEVDWLPHVTQALQKDLYGIDFQMLSMFSPDVGDAIQSGEVDLGFCRIEPRPDVTYEVIAQEPIVAILPSDHPLAEEDEIDPKGFELHPFIGYSDTPHVLREIVANYFRDCGISVTPEHLLDNAATGLTLVASTRSVTLLPRYVEPLLPWSVVCRPLKGKAPVIDLAVGYRKDNPSPVLKRFLGDIERLIASGPAGRRLYSQPR</sequence>
<dbReference type="GO" id="GO:0003677">
    <property type="term" value="F:DNA binding"/>
    <property type="evidence" value="ECO:0007669"/>
    <property type="project" value="UniProtKB-KW"/>
</dbReference>
<protein>
    <submittedName>
        <fullName evidence="6">Transcriptional regulator</fullName>
    </submittedName>
</protein>
<dbReference type="EMBL" id="QHHQ01000013">
    <property type="protein sequence ID" value="RAH96385.1"/>
    <property type="molecule type" value="Genomic_DNA"/>
</dbReference>
<keyword evidence="7" id="KW-1185">Reference proteome</keyword>
<evidence type="ECO:0000256" key="1">
    <source>
        <dbReference type="ARBA" id="ARBA00009437"/>
    </source>
</evidence>
<feature type="domain" description="HTH lysR-type" evidence="5">
    <location>
        <begin position="1"/>
        <end position="59"/>
    </location>
</feature>
<evidence type="ECO:0000313" key="7">
    <source>
        <dbReference type="Proteomes" id="UP000249590"/>
    </source>
</evidence>
<keyword evidence="2" id="KW-0805">Transcription regulation</keyword>
<dbReference type="PROSITE" id="PS50931">
    <property type="entry name" value="HTH_LYSR"/>
    <property type="match status" value="1"/>
</dbReference>